<evidence type="ECO:0000256" key="1">
    <source>
        <dbReference type="ARBA" id="ARBA00007074"/>
    </source>
</evidence>
<dbReference type="GO" id="GO:0008234">
    <property type="term" value="F:cysteine-type peptidase activity"/>
    <property type="evidence" value="ECO:0007669"/>
    <property type="project" value="UniProtKB-KW"/>
</dbReference>
<dbReference type="AlphaFoldDB" id="A0A7V4GAE6"/>
<evidence type="ECO:0000256" key="5">
    <source>
        <dbReference type="SAM" id="MobiDB-lite"/>
    </source>
</evidence>
<feature type="compositionally biased region" description="Low complexity" evidence="5">
    <location>
        <begin position="37"/>
        <end position="50"/>
    </location>
</feature>
<reference evidence="8" key="1">
    <citation type="journal article" date="2020" name="mSystems">
        <title>Genome- and Community-Level Interaction Insights into Carbon Utilization and Element Cycling Functions of Hydrothermarchaeota in Hydrothermal Sediment.</title>
        <authorList>
            <person name="Zhou Z."/>
            <person name="Liu Y."/>
            <person name="Xu W."/>
            <person name="Pan J."/>
            <person name="Luo Z.H."/>
            <person name="Li M."/>
        </authorList>
    </citation>
    <scope>NUCLEOTIDE SEQUENCE [LARGE SCALE GENOMIC DNA]</scope>
    <source>
        <strain evidence="8">SpSt-548</strain>
    </source>
</reference>
<organism evidence="8">
    <name type="scientific">Desulfobacca acetoxidans</name>
    <dbReference type="NCBI Taxonomy" id="60893"/>
    <lineage>
        <taxon>Bacteria</taxon>
        <taxon>Pseudomonadati</taxon>
        <taxon>Thermodesulfobacteriota</taxon>
        <taxon>Desulfobaccia</taxon>
        <taxon>Desulfobaccales</taxon>
        <taxon>Desulfobaccaceae</taxon>
        <taxon>Desulfobacca</taxon>
    </lineage>
</organism>
<dbReference type="PANTHER" id="PTHR47053:SF1">
    <property type="entry name" value="MUREIN DD-ENDOPEPTIDASE MEPH-RELATED"/>
    <property type="match status" value="1"/>
</dbReference>
<evidence type="ECO:0000313" key="8">
    <source>
        <dbReference type="EMBL" id="HGS06276.1"/>
    </source>
</evidence>
<accession>A0A7V4GAE6</accession>
<dbReference type="InterPro" id="IPR000064">
    <property type="entry name" value="NLP_P60_dom"/>
</dbReference>
<dbReference type="PROSITE" id="PS51935">
    <property type="entry name" value="NLPC_P60"/>
    <property type="match status" value="1"/>
</dbReference>
<evidence type="ECO:0000256" key="6">
    <source>
        <dbReference type="SAM" id="SignalP"/>
    </source>
</evidence>
<keyword evidence="6" id="KW-0732">Signal</keyword>
<comment type="similarity">
    <text evidence="1">Belongs to the peptidase C40 family.</text>
</comment>
<dbReference type="Pfam" id="PF00877">
    <property type="entry name" value="NLPC_P60"/>
    <property type="match status" value="1"/>
</dbReference>
<dbReference type="SUPFAM" id="SSF54001">
    <property type="entry name" value="Cysteine proteinases"/>
    <property type="match status" value="1"/>
</dbReference>
<feature type="region of interest" description="Disordered" evidence="5">
    <location>
        <begin position="106"/>
        <end position="132"/>
    </location>
</feature>
<feature type="region of interest" description="Disordered" evidence="5">
    <location>
        <begin position="27"/>
        <end position="93"/>
    </location>
</feature>
<feature type="domain" description="NlpC/P60" evidence="7">
    <location>
        <begin position="143"/>
        <end position="271"/>
    </location>
</feature>
<evidence type="ECO:0000259" key="7">
    <source>
        <dbReference type="PROSITE" id="PS51935"/>
    </source>
</evidence>
<feature type="signal peptide" evidence="6">
    <location>
        <begin position="1"/>
        <end position="24"/>
    </location>
</feature>
<dbReference type="EMBL" id="DSXI01000667">
    <property type="protein sequence ID" value="HGS06276.1"/>
    <property type="molecule type" value="Genomic_DNA"/>
</dbReference>
<dbReference type="InterPro" id="IPR051202">
    <property type="entry name" value="Peptidase_C40"/>
</dbReference>
<evidence type="ECO:0000256" key="4">
    <source>
        <dbReference type="ARBA" id="ARBA00022807"/>
    </source>
</evidence>
<dbReference type="PANTHER" id="PTHR47053">
    <property type="entry name" value="MUREIN DD-ENDOPEPTIDASE MEPH-RELATED"/>
    <property type="match status" value="1"/>
</dbReference>
<dbReference type="Gene3D" id="3.90.1720.10">
    <property type="entry name" value="endopeptidase domain like (from Nostoc punctiforme)"/>
    <property type="match status" value="1"/>
</dbReference>
<evidence type="ECO:0000256" key="3">
    <source>
        <dbReference type="ARBA" id="ARBA00022801"/>
    </source>
</evidence>
<feature type="compositionally biased region" description="Polar residues" evidence="5">
    <location>
        <begin position="111"/>
        <end position="125"/>
    </location>
</feature>
<keyword evidence="2" id="KW-0645">Protease</keyword>
<keyword evidence="4" id="KW-0788">Thiol protease</keyword>
<feature type="chain" id="PRO_5030522270" evidence="6">
    <location>
        <begin position="25"/>
        <end position="277"/>
    </location>
</feature>
<keyword evidence="3" id="KW-0378">Hydrolase</keyword>
<dbReference type="InterPro" id="IPR038765">
    <property type="entry name" value="Papain-like_cys_pep_sf"/>
</dbReference>
<comment type="caution">
    <text evidence="8">The sequence shown here is derived from an EMBL/GenBank/DDBJ whole genome shotgun (WGS) entry which is preliminary data.</text>
</comment>
<gene>
    <name evidence="8" type="ORF">ENT08_11190</name>
</gene>
<proteinExistence type="inferred from homology"/>
<sequence>MAKRLMLGLAMCLALTLVPEAGFAVPSKQVKTKKTSVKASGKKSSSSTRSASKKRSSSRRSESRAVAQEEAVDTGTPVVRGSSTGVAETPPLMRVIPQRDGRFLLEPLTPKKNQGPLSRPSSPQDSKNDVAAGGRGYNLYEPWNFQELVLSLAKGYTGTRYSRGGNLETGTATDCSGFVQYIYNGFKIKLPRSSAEQAQVGRVVTQNMDFSKLVPGDLLFFRRGGRAVGHAGIYLGEGKMIHASNHRNGVIITDLRQPYYQNTFVVAKRVFEVKYPK</sequence>
<protein>
    <submittedName>
        <fullName evidence="8">NlpC/P60 family protein</fullName>
    </submittedName>
</protein>
<evidence type="ECO:0000256" key="2">
    <source>
        <dbReference type="ARBA" id="ARBA00022670"/>
    </source>
</evidence>
<name>A0A7V4GAE6_9BACT</name>
<dbReference type="GO" id="GO:0006508">
    <property type="term" value="P:proteolysis"/>
    <property type="evidence" value="ECO:0007669"/>
    <property type="project" value="UniProtKB-KW"/>
</dbReference>